<dbReference type="PROSITE" id="PS00028">
    <property type="entry name" value="ZINC_FINGER_C2H2_1"/>
    <property type="match status" value="4"/>
</dbReference>
<feature type="domain" description="C2H2-type" evidence="7">
    <location>
        <begin position="342"/>
        <end position="371"/>
    </location>
</feature>
<keyword evidence="4" id="KW-0862">Zinc</keyword>
<evidence type="ECO:0000256" key="4">
    <source>
        <dbReference type="ARBA" id="ARBA00022833"/>
    </source>
</evidence>
<dbReference type="GO" id="GO:0000785">
    <property type="term" value="C:chromatin"/>
    <property type="evidence" value="ECO:0007669"/>
    <property type="project" value="TreeGrafter"/>
</dbReference>
<keyword evidence="3 5" id="KW-0863">Zinc-finger</keyword>
<evidence type="ECO:0000256" key="3">
    <source>
        <dbReference type="ARBA" id="ARBA00022771"/>
    </source>
</evidence>
<evidence type="ECO:0000256" key="6">
    <source>
        <dbReference type="SAM" id="MobiDB-lite"/>
    </source>
</evidence>
<dbReference type="GO" id="GO:0000978">
    <property type="term" value="F:RNA polymerase II cis-regulatory region sequence-specific DNA binding"/>
    <property type="evidence" value="ECO:0007669"/>
    <property type="project" value="TreeGrafter"/>
</dbReference>
<feature type="domain" description="C2H2-type" evidence="7">
    <location>
        <begin position="372"/>
        <end position="401"/>
    </location>
</feature>
<organism evidence="8 9">
    <name type="scientific">Mesocestoides corti</name>
    <name type="common">Flatworm</name>
    <dbReference type="NCBI Taxonomy" id="53468"/>
    <lineage>
        <taxon>Eukaryota</taxon>
        <taxon>Metazoa</taxon>
        <taxon>Spiralia</taxon>
        <taxon>Lophotrochozoa</taxon>
        <taxon>Platyhelminthes</taxon>
        <taxon>Cestoda</taxon>
        <taxon>Eucestoda</taxon>
        <taxon>Cyclophyllidea</taxon>
        <taxon>Mesocestoididae</taxon>
        <taxon>Mesocestoides</taxon>
    </lineage>
</organism>
<dbReference type="GO" id="GO:0008270">
    <property type="term" value="F:zinc ion binding"/>
    <property type="evidence" value="ECO:0007669"/>
    <property type="project" value="UniProtKB-KW"/>
</dbReference>
<dbReference type="AlphaFoldDB" id="A0A158QT24"/>
<dbReference type="SUPFAM" id="SSF57667">
    <property type="entry name" value="beta-beta-alpha zinc fingers"/>
    <property type="match status" value="2"/>
</dbReference>
<dbReference type="FunFam" id="3.30.160.60:FF:000125">
    <property type="entry name" value="Putative zinc finger protein 143"/>
    <property type="match status" value="1"/>
</dbReference>
<dbReference type="SMART" id="SM00355">
    <property type="entry name" value="ZnF_C2H2"/>
    <property type="match status" value="4"/>
</dbReference>
<evidence type="ECO:0000313" key="8">
    <source>
        <dbReference type="EMBL" id="VDD75891.1"/>
    </source>
</evidence>
<dbReference type="EMBL" id="UXSR01000270">
    <property type="protein sequence ID" value="VDD75891.1"/>
    <property type="molecule type" value="Genomic_DNA"/>
</dbReference>
<dbReference type="PANTHER" id="PTHR14003:SF19">
    <property type="entry name" value="YY2 TRANSCRIPTION FACTOR"/>
    <property type="match status" value="1"/>
</dbReference>
<dbReference type="GO" id="GO:0031519">
    <property type="term" value="C:PcG protein complex"/>
    <property type="evidence" value="ECO:0007669"/>
    <property type="project" value="TreeGrafter"/>
</dbReference>
<evidence type="ECO:0000259" key="7">
    <source>
        <dbReference type="PROSITE" id="PS50157"/>
    </source>
</evidence>
<evidence type="ECO:0000256" key="1">
    <source>
        <dbReference type="ARBA" id="ARBA00022723"/>
    </source>
</evidence>
<protein>
    <recommendedName>
        <fullName evidence="7">C2H2-type domain-containing protein</fullName>
    </recommendedName>
</protein>
<keyword evidence="2" id="KW-0677">Repeat</keyword>
<evidence type="ECO:0000313" key="9">
    <source>
        <dbReference type="Proteomes" id="UP000267029"/>
    </source>
</evidence>
<dbReference type="PANTHER" id="PTHR14003">
    <property type="entry name" value="TRANSCRIPTIONAL REPRESSOR PROTEIN YY"/>
    <property type="match status" value="1"/>
</dbReference>
<accession>A0A158QT24</accession>
<keyword evidence="9" id="KW-1185">Reference proteome</keyword>
<evidence type="ECO:0000256" key="2">
    <source>
        <dbReference type="ARBA" id="ARBA00022737"/>
    </source>
</evidence>
<dbReference type="Pfam" id="PF00096">
    <property type="entry name" value="zf-C2H2"/>
    <property type="match status" value="2"/>
</dbReference>
<gene>
    <name evidence="8" type="ORF">MCOS_LOCUS1894</name>
</gene>
<proteinExistence type="predicted"/>
<dbReference type="GO" id="GO:0005667">
    <property type="term" value="C:transcription regulator complex"/>
    <property type="evidence" value="ECO:0007669"/>
    <property type="project" value="TreeGrafter"/>
</dbReference>
<reference evidence="8 9" key="1">
    <citation type="submission" date="2018-10" db="EMBL/GenBank/DDBJ databases">
        <authorList>
            <consortium name="Pathogen Informatics"/>
        </authorList>
    </citation>
    <scope>NUCLEOTIDE SEQUENCE [LARGE SCALE GENOMIC DNA]</scope>
</reference>
<name>A0A158QT24_MESCO</name>
<feature type="region of interest" description="Disordered" evidence="6">
    <location>
        <begin position="236"/>
        <end position="255"/>
    </location>
</feature>
<keyword evidence="1" id="KW-0479">Metal-binding</keyword>
<sequence length="497" mass="54640">MQNGLLKVLSTTKPCSYYPLGHPSSCTLEDWFVEVAFYVLSPAASLAGNFHVSWLCGFNDGLLELLASACESEGLSCPPAEILLAHRDDKDLRGWPGSVRCGEFASADKFPSRPVPPGAKDEASLVHDFSGKREESIDKIKQPHTCTYCWAMKMQAEVTKTEAASNSEMDRHGVSEKPAPLKEGFAYLPASSINLPFLAAALLQSAVATALSKTAADFLRMATEALPAIELPLDLRTGPPNKKPRLAGGGDEVTKEEVGEPLEPLALIKKPKLANGTNGALDLTHWPAEPNRRGPEFFSNLPSSLQFTYTLGYGNQLFPRISPTTPPSEDEGPLDFSAPSEHPCTYPGCNKVFRYNHALINHYRIHTGEKPYICDHPGCQQAFARQSNLLTHRMVHLDRGMRKTFACTVPGCQKNFLKKTNLDDHMNLHLNKRPYACDFPDCGKSFRCRSNLSGHKRVHAREAAKDLANRPSPLERKIDTILARARASVASHSVILE</sequence>
<feature type="domain" description="C2H2-type" evidence="7">
    <location>
        <begin position="435"/>
        <end position="464"/>
    </location>
</feature>
<dbReference type="PROSITE" id="PS50157">
    <property type="entry name" value="ZINC_FINGER_C2H2_2"/>
    <property type="match status" value="4"/>
</dbReference>
<dbReference type="InterPro" id="IPR036236">
    <property type="entry name" value="Znf_C2H2_sf"/>
</dbReference>
<dbReference type="FunFam" id="3.30.160.60:FF:000446">
    <property type="entry name" value="Zinc finger protein"/>
    <property type="match status" value="1"/>
</dbReference>
<dbReference type="Gene3D" id="3.30.160.60">
    <property type="entry name" value="Classic Zinc Finger"/>
    <property type="match status" value="4"/>
</dbReference>
<feature type="domain" description="C2H2-type" evidence="7">
    <location>
        <begin position="405"/>
        <end position="434"/>
    </location>
</feature>
<evidence type="ECO:0000256" key="5">
    <source>
        <dbReference type="PROSITE-ProRule" id="PRU00042"/>
    </source>
</evidence>
<dbReference type="InterPro" id="IPR013087">
    <property type="entry name" value="Znf_C2H2_type"/>
</dbReference>
<dbReference type="GO" id="GO:0000981">
    <property type="term" value="F:DNA-binding transcription factor activity, RNA polymerase II-specific"/>
    <property type="evidence" value="ECO:0007669"/>
    <property type="project" value="TreeGrafter"/>
</dbReference>
<dbReference type="OrthoDB" id="6077919at2759"/>
<dbReference type="Proteomes" id="UP000267029">
    <property type="component" value="Unassembled WGS sequence"/>
</dbReference>
<dbReference type="STRING" id="53468.A0A158QT24"/>